<feature type="region of interest" description="Disordered" evidence="1">
    <location>
        <begin position="1"/>
        <end position="31"/>
    </location>
</feature>
<dbReference type="EMBL" id="NCKW01005964">
    <property type="protein sequence ID" value="POM72294.1"/>
    <property type="molecule type" value="Genomic_DNA"/>
</dbReference>
<proteinExistence type="predicted"/>
<dbReference type="AlphaFoldDB" id="A0A2P4Y3A0"/>
<reference evidence="2 3" key="1">
    <citation type="journal article" date="2017" name="Genome Biol. Evol.">
        <title>Phytophthora megakarya and P. palmivora, closely related causal agents of cacao black pod rot, underwent increases in genome sizes and gene numbers by different mechanisms.</title>
        <authorList>
            <person name="Ali S.S."/>
            <person name="Shao J."/>
            <person name="Lary D.J."/>
            <person name="Kronmiller B."/>
            <person name="Shen D."/>
            <person name="Strem M.D."/>
            <person name="Amoako-Attah I."/>
            <person name="Akrofi A.Y."/>
            <person name="Begoude B.A."/>
            <person name="Ten Hoopen G.M."/>
            <person name="Coulibaly K."/>
            <person name="Kebe B.I."/>
            <person name="Melnick R.L."/>
            <person name="Guiltinan M.J."/>
            <person name="Tyler B.M."/>
            <person name="Meinhardt L.W."/>
            <person name="Bailey B.A."/>
        </authorList>
    </citation>
    <scope>NUCLEOTIDE SEQUENCE [LARGE SCALE GENOMIC DNA]</scope>
    <source>
        <strain evidence="3">sbr112.9</strain>
    </source>
</reference>
<gene>
    <name evidence="2" type="ORF">PHPALM_11013</name>
</gene>
<feature type="compositionally biased region" description="Polar residues" evidence="1">
    <location>
        <begin position="43"/>
        <end position="56"/>
    </location>
</feature>
<feature type="non-terminal residue" evidence="2">
    <location>
        <position position="192"/>
    </location>
</feature>
<organism evidence="2 3">
    <name type="scientific">Phytophthora palmivora</name>
    <dbReference type="NCBI Taxonomy" id="4796"/>
    <lineage>
        <taxon>Eukaryota</taxon>
        <taxon>Sar</taxon>
        <taxon>Stramenopiles</taxon>
        <taxon>Oomycota</taxon>
        <taxon>Peronosporomycetes</taxon>
        <taxon>Peronosporales</taxon>
        <taxon>Peronosporaceae</taxon>
        <taxon>Phytophthora</taxon>
    </lineage>
</organism>
<comment type="caution">
    <text evidence="2">The sequence shown here is derived from an EMBL/GenBank/DDBJ whole genome shotgun (WGS) entry which is preliminary data.</text>
</comment>
<evidence type="ECO:0000313" key="2">
    <source>
        <dbReference type="EMBL" id="POM72294.1"/>
    </source>
</evidence>
<dbReference type="Proteomes" id="UP000237271">
    <property type="component" value="Unassembled WGS sequence"/>
</dbReference>
<accession>A0A2P4Y3A0</accession>
<keyword evidence="3" id="KW-1185">Reference proteome</keyword>
<evidence type="ECO:0000256" key="1">
    <source>
        <dbReference type="SAM" id="MobiDB-lite"/>
    </source>
</evidence>
<dbReference type="OrthoDB" id="115716at2759"/>
<protein>
    <submittedName>
        <fullName evidence="2">Uncharacterized protein</fullName>
    </submittedName>
</protein>
<feature type="region of interest" description="Disordered" evidence="1">
    <location>
        <begin position="43"/>
        <end position="84"/>
    </location>
</feature>
<sequence length="192" mass="20516">MGKRPARRLLVCSSSPAPSTPPRSPPSTSRLLFTASPHVQDTDVASTFDDTASNDTLIPDNESVESCILSNDKREDDNDDEDEAGALGSELLADSSDALNTVTDADLAPQFGSMDSGDEAEKDDVEIGEYCSDEDVDVLPLPNDVVDEPDLTEQEISAEVLFAEDFLSRFGGEDEVLGGNLKSDVLREMGAT</sequence>
<name>A0A2P4Y3A0_9STRA</name>
<evidence type="ECO:0000313" key="3">
    <source>
        <dbReference type="Proteomes" id="UP000237271"/>
    </source>
</evidence>